<evidence type="ECO:0000259" key="3">
    <source>
        <dbReference type="Pfam" id="PF08652"/>
    </source>
</evidence>
<dbReference type="OrthoDB" id="5853397at2759"/>
<dbReference type="GO" id="GO:0000166">
    <property type="term" value="F:nucleotide binding"/>
    <property type="evidence" value="ECO:0007669"/>
    <property type="project" value="UniProtKB-KW"/>
</dbReference>
<dbReference type="GO" id="GO:0003723">
    <property type="term" value="F:RNA binding"/>
    <property type="evidence" value="ECO:0007669"/>
    <property type="project" value="UniProtKB-KW"/>
</dbReference>
<dbReference type="eggNOG" id="KOG1982">
    <property type="taxonomic scope" value="Eukaryota"/>
</dbReference>
<reference evidence="5" key="3">
    <citation type="submission" date="2016-03" db="UniProtKB">
        <authorList>
            <consortium name="EnsemblProtists"/>
        </authorList>
    </citation>
    <scope>IDENTIFICATION</scope>
</reference>
<dbReference type="KEGG" id="gtt:GUITHDRAFT_114770"/>
<keyword evidence="2" id="KW-0547">Nucleotide-binding</keyword>
<comment type="cofactor">
    <cofactor evidence="2">
        <name>a divalent metal cation</name>
        <dbReference type="ChEBI" id="CHEBI:60240"/>
    </cofactor>
</comment>
<name>L1IT82_GUITC</name>
<dbReference type="EnsemblProtists" id="EKX39109">
    <property type="protein sequence ID" value="EKX39109"/>
    <property type="gene ID" value="GUITHDRAFT_114770"/>
</dbReference>
<dbReference type="HOGENOM" id="CLU_024877_4_1_1"/>
<gene>
    <name evidence="4" type="ORF">GUITHDRAFT_114770</name>
</gene>
<keyword evidence="6" id="KW-1185">Reference proteome</keyword>
<dbReference type="Proteomes" id="UP000011087">
    <property type="component" value="Unassembled WGS sequence"/>
</dbReference>
<dbReference type="InterPro" id="IPR013961">
    <property type="entry name" value="RAI1"/>
</dbReference>
<dbReference type="PANTHER" id="PTHR12395:SF9">
    <property type="entry name" value="DECAPPING AND EXORIBONUCLEASE PROTEIN"/>
    <property type="match status" value="1"/>
</dbReference>
<dbReference type="GO" id="GO:0034353">
    <property type="term" value="F:mRNA 5'-diphosphatase activity"/>
    <property type="evidence" value="ECO:0007669"/>
    <property type="project" value="TreeGrafter"/>
</dbReference>
<keyword evidence="2" id="KW-0479">Metal-binding</keyword>
<dbReference type="Pfam" id="PF08652">
    <property type="entry name" value="RAI1"/>
    <property type="match status" value="1"/>
</dbReference>
<dbReference type="GO" id="GO:0046872">
    <property type="term" value="F:metal ion binding"/>
    <property type="evidence" value="ECO:0007669"/>
    <property type="project" value="UniProtKB-KW"/>
</dbReference>
<dbReference type="GO" id="GO:0000956">
    <property type="term" value="P:nuclear-transcribed mRNA catabolic process"/>
    <property type="evidence" value="ECO:0007669"/>
    <property type="project" value="TreeGrafter"/>
</dbReference>
<dbReference type="InterPro" id="IPR039039">
    <property type="entry name" value="RAI1-like_fam"/>
</dbReference>
<dbReference type="GO" id="GO:0110155">
    <property type="term" value="P:NAD-cap decapping"/>
    <property type="evidence" value="ECO:0007669"/>
    <property type="project" value="TreeGrafter"/>
</dbReference>
<keyword evidence="2" id="KW-0539">Nucleus</keyword>
<feature type="domain" description="RAI1-like" evidence="3">
    <location>
        <begin position="23"/>
        <end position="307"/>
    </location>
</feature>
<dbReference type="GO" id="GO:0005634">
    <property type="term" value="C:nucleus"/>
    <property type="evidence" value="ECO:0007669"/>
    <property type="project" value="UniProtKB-SubCell"/>
</dbReference>
<comment type="function">
    <text evidence="2">Decapping enzyme for NAD-capped RNAs: specifically hydrolyzes the nicotinamide adenine dinucleotide (NAD) cap from a subset of RNAs by removing the entire NAD moiety from the 5'-end of an NAD-capped RNA.</text>
</comment>
<dbReference type="EMBL" id="JH993042">
    <property type="protein sequence ID" value="EKX39109.1"/>
    <property type="molecule type" value="Genomic_DNA"/>
</dbReference>
<organism evidence="4">
    <name type="scientific">Guillardia theta (strain CCMP2712)</name>
    <name type="common">Cryptophyte</name>
    <dbReference type="NCBI Taxonomy" id="905079"/>
    <lineage>
        <taxon>Eukaryota</taxon>
        <taxon>Cryptophyceae</taxon>
        <taxon>Pyrenomonadales</taxon>
        <taxon>Geminigeraceae</taxon>
        <taxon>Guillardia</taxon>
    </lineage>
</organism>
<keyword evidence="2" id="KW-0378">Hydrolase</keyword>
<reference evidence="6" key="2">
    <citation type="submission" date="2012-11" db="EMBL/GenBank/DDBJ databases">
        <authorList>
            <person name="Kuo A."/>
            <person name="Curtis B.A."/>
            <person name="Tanifuji G."/>
            <person name="Burki F."/>
            <person name="Gruber A."/>
            <person name="Irimia M."/>
            <person name="Maruyama S."/>
            <person name="Arias M.C."/>
            <person name="Ball S.G."/>
            <person name="Gile G.H."/>
            <person name="Hirakawa Y."/>
            <person name="Hopkins J.F."/>
            <person name="Rensing S.A."/>
            <person name="Schmutz J."/>
            <person name="Symeonidi A."/>
            <person name="Elias M."/>
            <person name="Eveleigh R.J."/>
            <person name="Herman E.K."/>
            <person name="Klute M.J."/>
            <person name="Nakayama T."/>
            <person name="Obornik M."/>
            <person name="Reyes-Prieto A."/>
            <person name="Armbrust E.V."/>
            <person name="Aves S.J."/>
            <person name="Beiko R.G."/>
            <person name="Coutinho P."/>
            <person name="Dacks J.B."/>
            <person name="Durnford D.G."/>
            <person name="Fast N.M."/>
            <person name="Green B.R."/>
            <person name="Grisdale C."/>
            <person name="Hempe F."/>
            <person name="Henrissat B."/>
            <person name="Hoppner M.P."/>
            <person name="Ishida K.-I."/>
            <person name="Kim E."/>
            <person name="Koreny L."/>
            <person name="Kroth P.G."/>
            <person name="Liu Y."/>
            <person name="Malik S.-B."/>
            <person name="Maier U.G."/>
            <person name="McRose D."/>
            <person name="Mock T."/>
            <person name="Neilson J.A."/>
            <person name="Onodera N.T."/>
            <person name="Poole A.M."/>
            <person name="Pritham E.J."/>
            <person name="Richards T.A."/>
            <person name="Rocap G."/>
            <person name="Roy S.W."/>
            <person name="Sarai C."/>
            <person name="Schaack S."/>
            <person name="Shirato S."/>
            <person name="Slamovits C.H."/>
            <person name="Spencer D.F."/>
            <person name="Suzuki S."/>
            <person name="Worden A.Z."/>
            <person name="Zauner S."/>
            <person name="Barry K."/>
            <person name="Bell C."/>
            <person name="Bharti A.K."/>
            <person name="Crow J.A."/>
            <person name="Grimwood J."/>
            <person name="Kramer R."/>
            <person name="Lindquist E."/>
            <person name="Lucas S."/>
            <person name="Salamov A."/>
            <person name="McFadden G.I."/>
            <person name="Lane C.E."/>
            <person name="Keeling P.J."/>
            <person name="Gray M.W."/>
            <person name="Grigoriev I.V."/>
            <person name="Archibald J.M."/>
        </authorList>
    </citation>
    <scope>NUCLEOTIDE SEQUENCE</scope>
    <source>
        <strain evidence="6">CCMP2712</strain>
    </source>
</reference>
<keyword evidence="2" id="KW-0540">Nuclease</keyword>
<evidence type="ECO:0000313" key="6">
    <source>
        <dbReference type="Proteomes" id="UP000011087"/>
    </source>
</evidence>
<proteinExistence type="inferred from homology"/>
<comment type="subcellular location">
    <subcellularLocation>
        <location evidence="2">Nucleus</location>
    </subcellularLocation>
</comment>
<reference evidence="4 6" key="1">
    <citation type="journal article" date="2012" name="Nature">
        <title>Algal genomes reveal evolutionary mosaicism and the fate of nucleomorphs.</title>
        <authorList>
            <consortium name="DOE Joint Genome Institute"/>
            <person name="Curtis B.A."/>
            <person name="Tanifuji G."/>
            <person name="Burki F."/>
            <person name="Gruber A."/>
            <person name="Irimia M."/>
            <person name="Maruyama S."/>
            <person name="Arias M.C."/>
            <person name="Ball S.G."/>
            <person name="Gile G.H."/>
            <person name="Hirakawa Y."/>
            <person name="Hopkins J.F."/>
            <person name="Kuo A."/>
            <person name="Rensing S.A."/>
            <person name="Schmutz J."/>
            <person name="Symeonidi A."/>
            <person name="Elias M."/>
            <person name="Eveleigh R.J."/>
            <person name="Herman E.K."/>
            <person name="Klute M.J."/>
            <person name="Nakayama T."/>
            <person name="Obornik M."/>
            <person name="Reyes-Prieto A."/>
            <person name="Armbrust E.V."/>
            <person name="Aves S.J."/>
            <person name="Beiko R.G."/>
            <person name="Coutinho P."/>
            <person name="Dacks J.B."/>
            <person name="Durnford D.G."/>
            <person name="Fast N.M."/>
            <person name="Green B.R."/>
            <person name="Grisdale C.J."/>
            <person name="Hempel F."/>
            <person name="Henrissat B."/>
            <person name="Hoppner M.P."/>
            <person name="Ishida K."/>
            <person name="Kim E."/>
            <person name="Koreny L."/>
            <person name="Kroth P.G."/>
            <person name="Liu Y."/>
            <person name="Malik S.B."/>
            <person name="Maier U.G."/>
            <person name="McRose D."/>
            <person name="Mock T."/>
            <person name="Neilson J.A."/>
            <person name="Onodera N.T."/>
            <person name="Poole A.M."/>
            <person name="Pritham E.J."/>
            <person name="Richards T.A."/>
            <person name="Rocap G."/>
            <person name="Roy S.W."/>
            <person name="Sarai C."/>
            <person name="Schaack S."/>
            <person name="Shirato S."/>
            <person name="Slamovits C.H."/>
            <person name="Spencer D.F."/>
            <person name="Suzuki S."/>
            <person name="Worden A.Z."/>
            <person name="Zauner S."/>
            <person name="Barry K."/>
            <person name="Bell C."/>
            <person name="Bharti A.K."/>
            <person name="Crow J.A."/>
            <person name="Grimwood J."/>
            <person name="Kramer R."/>
            <person name="Lindquist E."/>
            <person name="Lucas S."/>
            <person name="Salamov A."/>
            <person name="McFadden G.I."/>
            <person name="Lane C.E."/>
            <person name="Keeling P.J."/>
            <person name="Gray M.W."/>
            <person name="Grigoriev I.V."/>
            <person name="Archibald J.M."/>
        </authorList>
    </citation>
    <scope>NUCLEOTIDE SEQUENCE</scope>
    <source>
        <strain evidence="4 6">CCMP2712</strain>
    </source>
</reference>
<accession>L1IT82</accession>
<dbReference type="GO" id="GO:0005829">
    <property type="term" value="C:cytosol"/>
    <property type="evidence" value="ECO:0007669"/>
    <property type="project" value="TreeGrafter"/>
</dbReference>
<evidence type="ECO:0000256" key="2">
    <source>
        <dbReference type="RuleBase" id="RU367113"/>
    </source>
</evidence>
<dbReference type="STRING" id="905079.L1IT82"/>
<sequence>MAIPKLVASFPPTLRASSVRVTAPAEITSYSKDASGRITIPACRIRLYKKPHLPYDLNIGMSEYIAKKEGDVTLEPVLQALSHAQFSTTRSCDFVSYRNNLNKIMETPYNKKDPWKIKLRKDSSVIYMDVVKLEEQSTQSPRSMRKFQYWGYKFEGACTSDDGDQSHVDANEEYCSVFQISIGENRLVLAAEMDCIEPEKEEQSEKEGGGKRRYVELKTSRVISHPNQNNTFQRFKLLKFWIQSFLGGVGKIVCGFRDDDGILQEVKEFKTLEIPRMVRGKPNMWDPNVCLKFTEDLLTRLKTLVKEVICLKLNVADSFS</sequence>
<dbReference type="OMA" id="VVTWRGH"/>
<evidence type="ECO:0000256" key="1">
    <source>
        <dbReference type="ARBA" id="ARBA00006562"/>
    </source>
</evidence>
<dbReference type="GO" id="GO:0004518">
    <property type="term" value="F:nuclease activity"/>
    <property type="evidence" value="ECO:0007669"/>
    <property type="project" value="UniProtKB-KW"/>
</dbReference>
<evidence type="ECO:0000313" key="5">
    <source>
        <dbReference type="EnsemblProtists" id="EKX39109"/>
    </source>
</evidence>
<dbReference type="PaxDb" id="55529-EKX39109"/>
<dbReference type="PANTHER" id="PTHR12395">
    <property type="entry name" value="DOM-3 RELATED"/>
    <property type="match status" value="1"/>
</dbReference>
<dbReference type="EC" id="3.6.1.-" evidence="2"/>
<dbReference type="RefSeq" id="XP_005826089.1">
    <property type="nucleotide sequence ID" value="XM_005826032.1"/>
</dbReference>
<comment type="similarity">
    <text evidence="1 2">Belongs to the DXO/Dom3Z family.</text>
</comment>
<protein>
    <recommendedName>
        <fullName evidence="2">Decapping nuclease</fullName>
        <ecNumber evidence="2">3.6.1.-</ecNumber>
    </recommendedName>
</protein>
<keyword evidence="2" id="KW-0694">RNA-binding</keyword>
<dbReference type="GeneID" id="17295906"/>
<evidence type="ECO:0000313" key="4">
    <source>
        <dbReference type="EMBL" id="EKX39109.1"/>
    </source>
</evidence>
<dbReference type="AlphaFoldDB" id="L1IT82"/>